<reference evidence="2 3" key="1">
    <citation type="journal article" date="2020" name="Nature">
        <title>Six reference-quality genomes reveal evolution of bat adaptations.</title>
        <authorList>
            <person name="Jebb D."/>
            <person name="Huang Z."/>
            <person name="Pippel M."/>
            <person name="Hughes G.M."/>
            <person name="Lavrichenko K."/>
            <person name="Devanna P."/>
            <person name="Winkler S."/>
            <person name="Jermiin L.S."/>
            <person name="Skirmuntt E.C."/>
            <person name="Katzourakis A."/>
            <person name="Burkitt-Gray L."/>
            <person name="Ray D.A."/>
            <person name="Sullivan K.A.M."/>
            <person name="Roscito J.G."/>
            <person name="Kirilenko B.M."/>
            <person name="Davalos L.M."/>
            <person name="Corthals A.P."/>
            <person name="Power M.L."/>
            <person name="Jones G."/>
            <person name="Ransome R.D."/>
            <person name="Dechmann D.K.N."/>
            <person name="Locatelli A.G."/>
            <person name="Puechmaille S.J."/>
            <person name="Fedrigo O."/>
            <person name="Jarvis E.D."/>
            <person name="Hiller M."/>
            <person name="Vernes S.C."/>
            <person name="Myers E.W."/>
            <person name="Teeling E.C."/>
        </authorList>
    </citation>
    <scope>NUCLEOTIDE SEQUENCE [LARGE SCALE GENOMIC DNA]</scope>
    <source>
        <strain evidence="2">Bat1K_MPI-CBG_1</strain>
    </source>
</reference>
<sequence>MDSLIYSPRTVTACMFWVKNPKFRGKAPACSQQVAEEGGEPTSACPAPTHYPGSPAGGGCRRMFCKAPTRKRSHLSPETSCKYAQAKQPSSFLFQPAGSLADRPEGQDSPPHPTHSFENRQWPNGTQGSICLPFSPGSSEGAGRGGVFIEHLLYVWQVLKYKKIECPGPGTCQGMKVSPPCSCLHFKDILTGGTAQLLRAPATKSDRRQVWGWGGRSSSASHKMGDLGQVT</sequence>
<evidence type="ECO:0000313" key="3">
    <source>
        <dbReference type="Proteomes" id="UP000664940"/>
    </source>
</evidence>
<proteinExistence type="predicted"/>
<protein>
    <submittedName>
        <fullName evidence="2">Uncharacterized protein</fullName>
    </submittedName>
</protein>
<organism evidence="2 3">
    <name type="scientific">Phyllostomus discolor</name>
    <name type="common">pale spear-nosed bat</name>
    <dbReference type="NCBI Taxonomy" id="89673"/>
    <lineage>
        <taxon>Eukaryota</taxon>
        <taxon>Metazoa</taxon>
        <taxon>Chordata</taxon>
        <taxon>Craniata</taxon>
        <taxon>Vertebrata</taxon>
        <taxon>Euteleostomi</taxon>
        <taxon>Mammalia</taxon>
        <taxon>Eutheria</taxon>
        <taxon>Laurasiatheria</taxon>
        <taxon>Chiroptera</taxon>
        <taxon>Yangochiroptera</taxon>
        <taxon>Phyllostomidae</taxon>
        <taxon>Phyllostominae</taxon>
        <taxon>Phyllostomus</taxon>
    </lineage>
</organism>
<dbReference type="AlphaFoldDB" id="A0A833ZNN2"/>
<gene>
    <name evidence="2" type="ORF">HJG60_011505</name>
</gene>
<comment type="caution">
    <text evidence="2">The sequence shown here is derived from an EMBL/GenBank/DDBJ whole genome shotgun (WGS) entry which is preliminary data.</text>
</comment>
<accession>A0A833ZNN2</accession>
<evidence type="ECO:0000313" key="2">
    <source>
        <dbReference type="EMBL" id="KAF6099768.1"/>
    </source>
</evidence>
<feature type="region of interest" description="Disordered" evidence="1">
    <location>
        <begin position="208"/>
        <end position="231"/>
    </location>
</feature>
<dbReference type="EMBL" id="JABVXQ010000007">
    <property type="protein sequence ID" value="KAF6099768.1"/>
    <property type="molecule type" value="Genomic_DNA"/>
</dbReference>
<evidence type="ECO:0000256" key="1">
    <source>
        <dbReference type="SAM" id="MobiDB-lite"/>
    </source>
</evidence>
<name>A0A833ZNN2_9CHIR</name>
<dbReference type="Proteomes" id="UP000664940">
    <property type="component" value="Unassembled WGS sequence"/>
</dbReference>
<feature type="region of interest" description="Disordered" evidence="1">
    <location>
        <begin position="95"/>
        <end position="122"/>
    </location>
</feature>